<keyword evidence="5" id="KW-1185">Reference proteome</keyword>
<dbReference type="PROSITE" id="PS51352">
    <property type="entry name" value="THIOREDOXIN_2"/>
    <property type="match status" value="1"/>
</dbReference>
<organism evidence="4 5">
    <name type="scientific">Segnochrobactrum spirostomi</name>
    <dbReference type="NCBI Taxonomy" id="2608987"/>
    <lineage>
        <taxon>Bacteria</taxon>
        <taxon>Pseudomonadati</taxon>
        <taxon>Pseudomonadota</taxon>
        <taxon>Alphaproteobacteria</taxon>
        <taxon>Hyphomicrobiales</taxon>
        <taxon>Segnochrobactraceae</taxon>
        <taxon>Segnochrobactrum</taxon>
    </lineage>
</organism>
<reference evidence="4 5" key="1">
    <citation type="submission" date="2019-09" db="EMBL/GenBank/DDBJ databases">
        <title>Segnochrobactrum spirostomi gen. nov., sp. nov., isolated from the ciliate Spirostomum cf. yagiui and description of a novel family, Segnochrobactraceae fam. nov. within the order Rhizobiales of the class Alphaproteobacteria.</title>
        <authorList>
            <person name="Akter S."/>
            <person name="Shazib S.U.A."/>
            <person name="Shin M.K."/>
        </authorList>
    </citation>
    <scope>NUCLEOTIDE SEQUENCE [LARGE SCALE GENOMIC DNA]</scope>
    <source>
        <strain evidence="4 5">Sp-1</strain>
    </source>
</reference>
<dbReference type="InterPro" id="IPR013766">
    <property type="entry name" value="Thioredoxin_domain"/>
</dbReference>
<dbReference type="PANTHER" id="PTHR13887">
    <property type="entry name" value="GLUTATHIONE S-TRANSFERASE KAPPA"/>
    <property type="match status" value="1"/>
</dbReference>
<dbReference type="AlphaFoldDB" id="A0A6A7Y475"/>
<evidence type="ECO:0000313" key="4">
    <source>
        <dbReference type="EMBL" id="MQT13930.1"/>
    </source>
</evidence>
<comment type="caution">
    <text evidence="4">The sequence shown here is derived from an EMBL/GenBank/DDBJ whole genome shotgun (WGS) entry which is preliminary data.</text>
</comment>
<dbReference type="EMBL" id="VWNA01000001">
    <property type="protein sequence ID" value="MQT13930.1"/>
    <property type="molecule type" value="Genomic_DNA"/>
</dbReference>
<dbReference type="InterPro" id="IPR036249">
    <property type="entry name" value="Thioredoxin-like_sf"/>
</dbReference>
<dbReference type="Proteomes" id="UP000332515">
    <property type="component" value="Unassembled WGS sequence"/>
</dbReference>
<evidence type="ECO:0000313" key="5">
    <source>
        <dbReference type="Proteomes" id="UP000332515"/>
    </source>
</evidence>
<dbReference type="Gene3D" id="1.10.40.80">
    <property type="match status" value="1"/>
</dbReference>
<dbReference type="CDD" id="cd02972">
    <property type="entry name" value="DsbA_family"/>
    <property type="match status" value="1"/>
</dbReference>
<evidence type="ECO:0000259" key="3">
    <source>
        <dbReference type="PROSITE" id="PS51352"/>
    </source>
</evidence>
<feature type="domain" description="Thioredoxin" evidence="3">
    <location>
        <begin position="1"/>
        <end position="176"/>
    </location>
</feature>
<dbReference type="Pfam" id="PF13462">
    <property type="entry name" value="Thioredoxin_4"/>
    <property type="match status" value="1"/>
</dbReference>
<protein>
    <submittedName>
        <fullName evidence="4">DsbA family protein</fullName>
    </submittedName>
</protein>
<sequence>MKPTALGDRVLGKADAPVTIVEYASMTCPHCAAFHAETWPALKTQYIDTGKARFIFREFPLDPLAAAASMLARCAPEDKYYDMIDLFFDHQREWAYTDKPLDALQNMAKQAGFTQMSFEACLTNQKLLDGINAEKDQALSKFGVNSTPTFFVNGQKLVGEQTIESMGKAITDAAAKASK</sequence>
<comment type="similarity">
    <text evidence="2">Belongs to the thioredoxin family. DsbA subfamily.</text>
</comment>
<dbReference type="PANTHER" id="PTHR13887:SF56">
    <property type="entry name" value="THIOREDOXIN-LIKE REDUCTASE RV2466C"/>
    <property type="match status" value="1"/>
</dbReference>
<proteinExistence type="inferred from homology"/>
<accession>A0A6A7Y475</accession>
<evidence type="ECO:0000256" key="2">
    <source>
        <dbReference type="ARBA" id="ARBA00005791"/>
    </source>
</evidence>
<dbReference type="InterPro" id="IPR012336">
    <property type="entry name" value="Thioredoxin-like_fold"/>
</dbReference>
<gene>
    <name evidence="4" type="ORF">F0357_15040</name>
</gene>
<name>A0A6A7Y475_9HYPH</name>
<comment type="function">
    <text evidence="1">May be required for disulfide bond formation in some proteins.</text>
</comment>
<dbReference type="SUPFAM" id="SSF52833">
    <property type="entry name" value="Thioredoxin-like"/>
    <property type="match status" value="1"/>
</dbReference>
<evidence type="ECO:0000256" key="1">
    <source>
        <dbReference type="ARBA" id="ARBA00003565"/>
    </source>
</evidence>
<dbReference type="Gene3D" id="3.40.30.10">
    <property type="entry name" value="Glutaredoxin"/>
    <property type="match status" value="1"/>
</dbReference>